<dbReference type="GO" id="GO:0006364">
    <property type="term" value="P:rRNA processing"/>
    <property type="evidence" value="ECO:0007669"/>
    <property type="project" value="InterPro"/>
</dbReference>
<organism evidence="1 2">
    <name type="scientific">Diversispora epigaea</name>
    <dbReference type="NCBI Taxonomy" id="1348612"/>
    <lineage>
        <taxon>Eukaryota</taxon>
        <taxon>Fungi</taxon>
        <taxon>Fungi incertae sedis</taxon>
        <taxon>Mucoromycota</taxon>
        <taxon>Glomeromycotina</taxon>
        <taxon>Glomeromycetes</taxon>
        <taxon>Diversisporales</taxon>
        <taxon>Diversisporaceae</taxon>
        <taxon>Diversispora</taxon>
    </lineage>
</organism>
<evidence type="ECO:0000313" key="1">
    <source>
        <dbReference type="EMBL" id="RHZ58570.1"/>
    </source>
</evidence>
<evidence type="ECO:0000313" key="2">
    <source>
        <dbReference type="Proteomes" id="UP000266861"/>
    </source>
</evidence>
<proteinExistence type="predicted"/>
<protein>
    <submittedName>
        <fullName evidence="1">Uncharacterized protein</fullName>
    </submittedName>
</protein>
<name>A0A397HDY7_9GLOM</name>
<gene>
    <name evidence="1" type="ORF">Glove_372g91</name>
</gene>
<reference evidence="1 2" key="1">
    <citation type="submission" date="2018-08" db="EMBL/GenBank/DDBJ databases">
        <title>Genome and evolution of the arbuscular mycorrhizal fungus Diversispora epigaea (formerly Glomus versiforme) and its bacterial endosymbionts.</title>
        <authorList>
            <person name="Sun X."/>
            <person name="Fei Z."/>
            <person name="Harrison M."/>
        </authorList>
    </citation>
    <scope>NUCLEOTIDE SEQUENCE [LARGE SCALE GENOMIC DNA]</scope>
    <source>
        <strain evidence="1 2">IT104</strain>
    </source>
</reference>
<comment type="caution">
    <text evidence="1">The sequence shown here is derived from an EMBL/GenBank/DDBJ whole genome shotgun (WGS) entry which is preliminary data.</text>
</comment>
<accession>A0A397HDY7</accession>
<dbReference type="Pfam" id="PF01269">
    <property type="entry name" value="Fibrillarin"/>
    <property type="match status" value="1"/>
</dbReference>
<sequence length="178" mass="20044">MSKPKDNRYVQITNSDACIKLVGGDLRSWSMKSIPPDKFCLEFLSKYLLNLPNSNSNYLANSTLFLLDTGRGLDFGEVDREGSRGGGRGRTKNLNLVVEESVYEDKNGDKVEYRVRNPFRSKLAAGILDDLDIFINRKYYSSRDENNNNDNNISSSGNNNNIGIIGNNLQLPEKELKL</sequence>
<dbReference type="Proteomes" id="UP000266861">
    <property type="component" value="Unassembled WGS sequence"/>
</dbReference>
<keyword evidence="2" id="KW-1185">Reference proteome</keyword>
<dbReference type="InterPro" id="IPR000692">
    <property type="entry name" value="Fibrillarin"/>
</dbReference>
<dbReference type="GO" id="GO:0008168">
    <property type="term" value="F:methyltransferase activity"/>
    <property type="evidence" value="ECO:0007669"/>
    <property type="project" value="InterPro"/>
</dbReference>
<dbReference type="EMBL" id="PQFF01000335">
    <property type="protein sequence ID" value="RHZ58570.1"/>
    <property type="molecule type" value="Genomic_DNA"/>
</dbReference>
<dbReference type="STRING" id="1348612.A0A397HDY7"/>
<dbReference type="AlphaFoldDB" id="A0A397HDY7"/>
<dbReference type="GO" id="GO:0003723">
    <property type="term" value="F:RNA binding"/>
    <property type="evidence" value="ECO:0007669"/>
    <property type="project" value="InterPro"/>
</dbReference>